<sequence>MPVYNTDSTKGLRNAIFDFIIIGGGTTGLVVANRLTERSDIRVLVLEAGTNRLGNPRTQIPALGPTTYADQDFDWDLPTLPQEQLHNRCLFGTKGRTSEGPLSSTRDW</sequence>
<dbReference type="AlphaFoldDB" id="A0A319CHU3"/>
<dbReference type="PANTHER" id="PTHR11552">
    <property type="entry name" value="GLUCOSE-METHANOL-CHOLINE GMC OXIDOREDUCTASE"/>
    <property type="match status" value="1"/>
</dbReference>
<dbReference type="GO" id="GO:0016491">
    <property type="term" value="F:oxidoreductase activity"/>
    <property type="evidence" value="ECO:0007669"/>
    <property type="project" value="TreeGrafter"/>
</dbReference>
<dbReference type="InterPro" id="IPR012132">
    <property type="entry name" value="GMC_OxRdtase"/>
</dbReference>
<proteinExistence type="inferred from homology"/>
<evidence type="ECO:0000313" key="3">
    <source>
        <dbReference type="EMBL" id="PYH85245.1"/>
    </source>
</evidence>
<organism evidence="3 4">
    <name type="scientific">Aspergillus uvarum CBS 121591</name>
    <dbReference type="NCBI Taxonomy" id="1448315"/>
    <lineage>
        <taxon>Eukaryota</taxon>
        <taxon>Fungi</taxon>
        <taxon>Dikarya</taxon>
        <taxon>Ascomycota</taxon>
        <taxon>Pezizomycotina</taxon>
        <taxon>Eurotiomycetes</taxon>
        <taxon>Eurotiomycetidae</taxon>
        <taxon>Eurotiales</taxon>
        <taxon>Aspergillaceae</taxon>
        <taxon>Aspergillus</taxon>
        <taxon>Aspergillus subgen. Circumdati</taxon>
    </lineage>
</organism>
<dbReference type="OrthoDB" id="269227at2759"/>
<dbReference type="GO" id="GO:0050660">
    <property type="term" value="F:flavin adenine dinucleotide binding"/>
    <property type="evidence" value="ECO:0007669"/>
    <property type="project" value="InterPro"/>
</dbReference>
<reference evidence="3 4" key="1">
    <citation type="submission" date="2016-12" db="EMBL/GenBank/DDBJ databases">
        <title>The genomes of Aspergillus section Nigri reveals drivers in fungal speciation.</title>
        <authorList>
            <consortium name="DOE Joint Genome Institute"/>
            <person name="Vesth T.C."/>
            <person name="Nybo J."/>
            <person name="Theobald S."/>
            <person name="Brandl J."/>
            <person name="Frisvad J.C."/>
            <person name="Nielsen K.F."/>
            <person name="Lyhne E.K."/>
            <person name="Kogle M.E."/>
            <person name="Kuo A."/>
            <person name="Riley R."/>
            <person name="Clum A."/>
            <person name="Nolan M."/>
            <person name="Lipzen A."/>
            <person name="Salamov A."/>
            <person name="Henrissat B."/>
            <person name="Wiebenga A."/>
            <person name="De Vries R.P."/>
            <person name="Grigoriev I.V."/>
            <person name="Mortensen U.H."/>
            <person name="Andersen M.R."/>
            <person name="Baker S.E."/>
        </authorList>
    </citation>
    <scope>NUCLEOTIDE SEQUENCE [LARGE SCALE GENOMIC DNA]</scope>
    <source>
        <strain evidence="3 4">CBS 121591</strain>
    </source>
</reference>
<accession>A0A319CHU3</accession>
<dbReference type="Gene3D" id="3.30.560.10">
    <property type="entry name" value="Glucose Oxidase, domain 3"/>
    <property type="match status" value="1"/>
</dbReference>
<name>A0A319CHU3_9EURO</name>
<dbReference type="EMBL" id="KZ821680">
    <property type="protein sequence ID" value="PYH85245.1"/>
    <property type="molecule type" value="Genomic_DNA"/>
</dbReference>
<comment type="similarity">
    <text evidence="1">Belongs to the GMC oxidoreductase family.</text>
</comment>
<keyword evidence="2" id="KW-0472">Membrane</keyword>
<gene>
    <name evidence="3" type="ORF">BO82DRAFT_361692</name>
</gene>
<protein>
    <submittedName>
        <fullName evidence="3">Uncharacterized protein</fullName>
    </submittedName>
</protein>
<dbReference type="Gene3D" id="3.50.50.60">
    <property type="entry name" value="FAD/NAD(P)-binding domain"/>
    <property type="match status" value="1"/>
</dbReference>
<keyword evidence="2" id="KW-1133">Transmembrane helix</keyword>
<evidence type="ECO:0000313" key="4">
    <source>
        <dbReference type="Proteomes" id="UP000248340"/>
    </source>
</evidence>
<evidence type="ECO:0000256" key="2">
    <source>
        <dbReference type="SAM" id="Phobius"/>
    </source>
</evidence>
<keyword evidence="2" id="KW-0812">Transmembrane</keyword>
<evidence type="ECO:0000256" key="1">
    <source>
        <dbReference type="ARBA" id="ARBA00010790"/>
    </source>
</evidence>
<dbReference type="GeneID" id="37139565"/>
<dbReference type="STRING" id="1448315.A0A319CHU3"/>
<dbReference type="VEuPathDB" id="FungiDB:BO82DRAFT_361692"/>
<dbReference type="SUPFAM" id="SSF51905">
    <property type="entry name" value="FAD/NAD(P)-binding domain"/>
    <property type="match status" value="1"/>
</dbReference>
<dbReference type="InterPro" id="IPR036188">
    <property type="entry name" value="FAD/NAD-bd_sf"/>
</dbReference>
<dbReference type="RefSeq" id="XP_025495445.1">
    <property type="nucleotide sequence ID" value="XM_025636824.1"/>
</dbReference>
<keyword evidence="4" id="KW-1185">Reference proteome</keyword>
<dbReference type="Pfam" id="PF13450">
    <property type="entry name" value="NAD_binding_8"/>
    <property type="match status" value="1"/>
</dbReference>
<dbReference type="PANTHER" id="PTHR11552:SF210">
    <property type="entry name" value="GLUCOSE-METHANOL-CHOLINE OXIDOREDUCTASE N-TERMINAL DOMAIN-CONTAINING PROTEIN-RELATED"/>
    <property type="match status" value="1"/>
</dbReference>
<dbReference type="Proteomes" id="UP000248340">
    <property type="component" value="Unassembled WGS sequence"/>
</dbReference>
<feature type="transmembrane region" description="Helical" evidence="2">
    <location>
        <begin position="12"/>
        <end position="32"/>
    </location>
</feature>